<gene>
    <name evidence="2" type="ORF">K0M31_007300</name>
</gene>
<protein>
    <submittedName>
        <fullName evidence="2">Uncharacterized protein</fullName>
    </submittedName>
</protein>
<reference evidence="2" key="1">
    <citation type="submission" date="2021-10" db="EMBL/GenBank/DDBJ databases">
        <title>Melipona bicolor Genome sequencing and assembly.</title>
        <authorList>
            <person name="Araujo N.S."/>
            <person name="Arias M.C."/>
        </authorList>
    </citation>
    <scope>NUCLEOTIDE SEQUENCE</scope>
    <source>
        <strain evidence="2">USP_2M_L1-L4_2017</strain>
        <tissue evidence="2">Whole body</tissue>
    </source>
</reference>
<dbReference type="EMBL" id="JAHYIQ010000002">
    <property type="protein sequence ID" value="KAK1134519.1"/>
    <property type="molecule type" value="Genomic_DNA"/>
</dbReference>
<name>A0AA40KVN9_9HYME</name>
<keyword evidence="3" id="KW-1185">Reference proteome</keyword>
<comment type="caution">
    <text evidence="2">The sequence shown here is derived from an EMBL/GenBank/DDBJ whole genome shotgun (WGS) entry which is preliminary data.</text>
</comment>
<accession>A0AA40KVN9</accession>
<evidence type="ECO:0000313" key="3">
    <source>
        <dbReference type="Proteomes" id="UP001177670"/>
    </source>
</evidence>
<dbReference type="Proteomes" id="UP001177670">
    <property type="component" value="Unassembled WGS sequence"/>
</dbReference>
<feature type="region of interest" description="Disordered" evidence="1">
    <location>
        <begin position="20"/>
        <end position="41"/>
    </location>
</feature>
<sequence length="123" mass="13820">MFAAMSGVVNRVNGNAGDGISKKGMSSNGTPRKCHARAREGKRNSISDVPLCSFRRFLLAESGGIPFSSRFHGSCTIEHKFLDISYDLIEKRFDVFVISEIWLCLCFATFDLLIREDKIFLHL</sequence>
<evidence type="ECO:0000256" key="1">
    <source>
        <dbReference type="SAM" id="MobiDB-lite"/>
    </source>
</evidence>
<organism evidence="2 3">
    <name type="scientific">Melipona bicolor</name>
    <dbReference type="NCBI Taxonomy" id="60889"/>
    <lineage>
        <taxon>Eukaryota</taxon>
        <taxon>Metazoa</taxon>
        <taxon>Ecdysozoa</taxon>
        <taxon>Arthropoda</taxon>
        <taxon>Hexapoda</taxon>
        <taxon>Insecta</taxon>
        <taxon>Pterygota</taxon>
        <taxon>Neoptera</taxon>
        <taxon>Endopterygota</taxon>
        <taxon>Hymenoptera</taxon>
        <taxon>Apocrita</taxon>
        <taxon>Aculeata</taxon>
        <taxon>Apoidea</taxon>
        <taxon>Anthophila</taxon>
        <taxon>Apidae</taxon>
        <taxon>Melipona</taxon>
    </lineage>
</organism>
<evidence type="ECO:0000313" key="2">
    <source>
        <dbReference type="EMBL" id="KAK1134519.1"/>
    </source>
</evidence>
<dbReference type="AlphaFoldDB" id="A0AA40KVN9"/>
<proteinExistence type="predicted"/>